<evidence type="ECO:0000313" key="6">
    <source>
        <dbReference type="EMBL" id="MBY0095790.1"/>
    </source>
</evidence>
<name>A0ABS7K0V1_9BACI</name>
<dbReference type="InterPro" id="IPR017896">
    <property type="entry name" value="4Fe4S_Fe-S-bd"/>
</dbReference>
<keyword evidence="2" id="KW-0479">Metal-binding</keyword>
<evidence type="ECO:0000259" key="5">
    <source>
        <dbReference type="PROSITE" id="PS51379"/>
    </source>
</evidence>
<dbReference type="SUPFAM" id="SSF54862">
    <property type="entry name" value="4Fe-4S ferredoxins"/>
    <property type="match status" value="1"/>
</dbReference>
<keyword evidence="4" id="KW-0411">Iron-sulfur</keyword>
<dbReference type="PANTHER" id="PTHR43177">
    <property type="entry name" value="PROTEIN NRFC"/>
    <property type="match status" value="1"/>
</dbReference>
<evidence type="ECO:0000256" key="2">
    <source>
        <dbReference type="ARBA" id="ARBA00022723"/>
    </source>
</evidence>
<dbReference type="PANTHER" id="PTHR43177:SF3">
    <property type="entry name" value="PROTEIN NRFC HOMOLOG"/>
    <property type="match status" value="1"/>
</dbReference>
<sequence length="194" mass="21414">MVSTYMMLIDLNSCSGCHACSVACKAEHRAPTHSFRHTVQYVENGAFPNVKRMFVPTLCQHCEDAPCLEACPTNSIFQKEDGSVMIDQESCIGAGPCVEACPYGAIYLDPSTGLADKCDFCESRVEAGGVPACSATCPTDAILFGYEEDEYIQQALKRGYSQWEREATKPRVWYKGLNQDTESKLKKINDLEGK</sequence>
<organism evidence="6 7">
    <name type="scientific">Mesobacillus maritimus</name>
    <dbReference type="NCBI Taxonomy" id="1643336"/>
    <lineage>
        <taxon>Bacteria</taxon>
        <taxon>Bacillati</taxon>
        <taxon>Bacillota</taxon>
        <taxon>Bacilli</taxon>
        <taxon>Bacillales</taxon>
        <taxon>Bacillaceae</taxon>
        <taxon>Mesobacillus</taxon>
    </lineage>
</organism>
<dbReference type="CDD" id="cd10551">
    <property type="entry name" value="PsrB"/>
    <property type="match status" value="1"/>
</dbReference>
<proteinExistence type="predicted"/>
<evidence type="ECO:0000313" key="7">
    <source>
        <dbReference type="Proteomes" id="UP000769780"/>
    </source>
</evidence>
<feature type="domain" description="4Fe-4S ferredoxin-type" evidence="5">
    <location>
        <begin position="50"/>
        <end position="81"/>
    </location>
</feature>
<evidence type="ECO:0000256" key="1">
    <source>
        <dbReference type="ARBA" id="ARBA00022485"/>
    </source>
</evidence>
<dbReference type="EMBL" id="JACWFH010000006">
    <property type="protein sequence ID" value="MBY0095790.1"/>
    <property type="molecule type" value="Genomic_DNA"/>
</dbReference>
<dbReference type="RefSeq" id="WP_221871082.1">
    <property type="nucleotide sequence ID" value="NZ_JACWFH010000006.1"/>
</dbReference>
<dbReference type="Proteomes" id="UP000769780">
    <property type="component" value="Unassembled WGS sequence"/>
</dbReference>
<evidence type="ECO:0000256" key="4">
    <source>
        <dbReference type="ARBA" id="ARBA00023014"/>
    </source>
</evidence>
<keyword evidence="7" id="KW-1185">Reference proteome</keyword>
<reference evidence="6 7" key="1">
    <citation type="submission" date="2020-07" db="EMBL/GenBank/DDBJ databases">
        <title>Fungal Genomes of the International Space Station.</title>
        <authorList>
            <person name="Seuylemezian A."/>
            <person name="Singh N.K."/>
            <person name="Wood J."/>
            <person name="Venkateswaran K."/>
        </authorList>
    </citation>
    <scope>NUCLEOTIDE SEQUENCE [LARGE SCALE GENOMIC DNA]</scope>
    <source>
        <strain evidence="6 7">PL-B2</strain>
    </source>
</reference>
<dbReference type="PROSITE" id="PS51379">
    <property type="entry name" value="4FE4S_FER_2"/>
    <property type="match status" value="3"/>
</dbReference>
<gene>
    <name evidence="6" type="ORF">H0185_03010</name>
</gene>
<dbReference type="InterPro" id="IPR050954">
    <property type="entry name" value="ET_IronSulfur_Cluster-Binding"/>
</dbReference>
<dbReference type="Pfam" id="PF13247">
    <property type="entry name" value="Fer4_11"/>
    <property type="match status" value="1"/>
</dbReference>
<accession>A0ABS7K0V1</accession>
<comment type="caution">
    <text evidence="6">The sequence shown here is derived from an EMBL/GenBank/DDBJ whole genome shotgun (WGS) entry which is preliminary data.</text>
</comment>
<keyword evidence="1" id="KW-0004">4Fe-4S</keyword>
<feature type="domain" description="4Fe-4S ferredoxin-type" evidence="5">
    <location>
        <begin position="5"/>
        <end position="34"/>
    </location>
</feature>
<protein>
    <submittedName>
        <fullName evidence="6">4Fe-4S dicluster domain-containing protein</fullName>
    </submittedName>
</protein>
<feature type="domain" description="4Fe-4S ferredoxin-type" evidence="5">
    <location>
        <begin position="82"/>
        <end position="111"/>
    </location>
</feature>
<evidence type="ECO:0000256" key="3">
    <source>
        <dbReference type="ARBA" id="ARBA00023004"/>
    </source>
</evidence>
<keyword evidence="3" id="KW-0408">Iron</keyword>
<dbReference type="Gene3D" id="3.30.70.20">
    <property type="match status" value="2"/>
</dbReference>